<keyword evidence="2 4" id="KW-0863">Zinc-finger</keyword>
<dbReference type="Gene3D" id="3.30.40.10">
    <property type="entry name" value="Zinc/RING finger domain, C3HC4 (zinc finger)"/>
    <property type="match status" value="1"/>
</dbReference>
<name>A0AAV0TRF5_9STRA</name>
<dbReference type="AlphaFoldDB" id="A0AAV0TRF5"/>
<comment type="caution">
    <text evidence="7">The sequence shown here is derived from an EMBL/GenBank/DDBJ whole genome shotgun (WGS) entry which is preliminary data.</text>
</comment>
<dbReference type="Pfam" id="PF01363">
    <property type="entry name" value="FYVE"/>
    <property type="match status" value="1"/>
</dbReference>
<proteinExistence type="predicted"/>
<keyword evidence="8" id="KW-1185">Reference proteome</keyword>
<reference evidence="7" key="1">
    <citation type="submission" date="2022-12" db="EMBL/GenBank/DDBJ databases">
        <authorList>
            <person name="Webb A."/>
        </authorList>
    </citation>
    <scope>NUCLEOTIDE SEQUENCE</scope>
    <source>
        <strain evidence="7">Pd1</strain>
    </source>
</reference>
<dbReference type="GO" id="GO:0008270">
    <property type="term" value="F:zinc ion binding"/>
    <property type="evidence" value="ECO:0007669"/>
    <property type="project" value="UniProtKB-KW"/>
</dbReference>
<dbReference type="InterPro" id="IPR000306">
    <property type="entry name" value="Znf_FYVE"/>
</dbReference>
<dbReference type="SMART" id="SM00064">
    <property type="entry name" value="FYVE"/>
    <property type="match status" value="1"/>
</dbReference>
<dbReference type="PANTHER" id="PTHR43102">
    <property type="entry name" value="SLR1143 PROTEIN"/>
    <property type="match status" value="1"/>
</dbReference>
<feature type="region of interest" description="Disordered" evidence="5">
    <location>
        <begin position="575"/>
        <end position="599"/>
    </location>
</feature>
<dbReference type="InterPro" id="IPR013083">
    <property type="entry name" value="Znf_RING/FYVE/PHD"/>
</dbReference>
<evidence type="ECO:0000256" key="4">
    <source>
        <dbReference type="PROSITE-ProRule" id="PRU00091"/>
    </source>
</evidence>
<dbReference type="PROSITE" id="PS50178">
    <property type="entry name" value="ZF_FYVE"/>
    <property type="match status" value="1"/>
</dbReference>
<gene>
    <name evidence="7" type="ORF">PDE001_LOCUS2989</name>
</gene>
<evidence type="ECO:0000313" key="8">
    <source>
        <dbReference type="Proteomes" id="UP001162029"/>
    </source>
</evidence>
<feature type="domain" description="FYVE-type" evidence="6">
    <location>
        <begin position="323"/>
        <end position="385"/>
    </location>
</feature>
<dbReference type="InterPro" id="IPR017455">
    <property type="entry name" value="Znf_FYVE-rel"/>
</dbReference>
<feature type="compositionally biased region" description="Low complexity" evidence="5">
    <location>
        <begin position="436"/>
        <end position="446"/>
    </location>
</feature>
<sequence length="787" mass="86418">MEFPVKTNFFPQVQLTTEERRRYVAIGEQSARALRSSIKTLVWKKTMEKDGVTFAQAHYIEGSSLNSSSSATAAASKANKEPETTASACLVMSATTFAAGTIGEALEALASPVTEDYRRVMHFLYGSSFVDGVCLHTITGEDSDNGANNAKFNSQAFTTVKWAAFDDSKAFNAAVGSPAGTDYCFLEHSGIHRSKRGINGVAIGSGTDLFGFSIQESIVRHREVPSLAGIGLVRGHLHRTGILILPTDRPDVIQITSILQTRFAEGTVSDGSGPPSSFGKASVLALARQMGRRVAAVGRLYLLLERLRLSKLDHVLRADWVPDDARKTCAVCVKPFALRRRKHHCRRCGEVVCSSCAPARDIDLNTAIPSSTNVRICTACVVQSRTGAQGHGNYDIFVRRLRDTGPTPTFRLSTNSAGSLMPANSNNTELETRPKSMSSGSSTFSISSDSRISARLTGADYADGSISYYDYGNDHIDASSSASSIESLSRSSIDSLSRSSIDLLSRSSIDLLSRSSIDLLSRSSIDLLSRSSIEFLSRSSIDSLSDLDAFDSLASSPRSNQDEIHRQYWRYRRSSQRRNCGRPDARSTPPTCTSDLENLGSPTKLLAQTREMKPDLFTLTTSYRHFSDASNFSIGSSAANSCVDEEDVSMCRMTWSAPLSLEFKVSIHKDSRQRTRSSYCEDTDEATNVDFINSSEKFTLLCPETLSRQWRTHTSSQVHQDAGEKFHLSLSLSSMSFVSTLSNLTILDDEEDLARRESQEFKNVEISESQVDLQVLQYQFEGLEIDR</sequence>
<feature type="region of interest" description="Disordered" evidence="5">
    <location>
        <begin position="412"/>
        <end position="446"/>
    </location>
</feature>
<dbReference type="Proteomes" id="UP001162029">
    <property type="component" value="Unassembled WGS sequence"/>
</dbReference>
<dbReference type="InterPro" id="IPR011011">
    <property type="entry name" value="Znf_FYVE_PHD"/>
</dbReference>
<accession>A0AAV0TRF5</accession>
<evidence type="ECO:0000256" key="5">
    <source>
        <dbReference type="SAM" id="MobiDB-lite"/>
    </source>
</evidence>
<dbReference type="SUPFAM" id="SSF57903">
    <property type="entry name" value="FYVE/PHD zinc finger"/>
    <property type="match status" value="1"/>
</dbReference>
<dbReference type="PANTHER" id="PTHR43102:SF2">
    <property type="entry name" value="GAF DOMAIN-CONTAINING PROTEIN"/>
    <property type="match status" value="1"/>
</dbReference>
<evidence type="ECO:0000256" key="2">
    <source>
        <dbReference type="ARBA" id="ARBA00022771"/>
    </source>
</evidence>
<keyword evidence="3" id="KW-0862">Zinc</keyword>
<evidence type="ECO:0000313" key="7">
    <source>
        <dbReference type="EMBL" id="CAI5723807.1"/>
    </source>
</evidence>
<evidence type="ECO:0000256" key="3">
    <source>
        <dbReference type="ARBA" id="ARBA00022833"/>
    </source>
</evidence>
<evidence type="ECO:0000259" key="6">
    <source>
        <dbReference type="PROSITE" id="PS50178"/>
    </source>
</evidence>
<feature type="compositionally biased region" description="Polar residues" evidence="5">
    <location>
        <begin position="412"/>
        <end position="429"/>
    </location>
</feature>
<organism evidence="7 8">
    <name type="scientific">Peronospora destructor</name>
    <dbReference type="NCBI Taxonomy" id="86335"/>
    <lineage>
        <taxon>Eukaryota</taxon>
        <taxon>Sar</taxon>
        <taxon>Stramenopiles</taxon>
        <taxon>Oomycota</taxon>
        <taxon>Peronosporomycetes</taxon>
        <taxon>Peronosporales</taxon>
        <taxon>Peronosporaceae</taxon>
        <taxon>Peronospora</taxon>
    </lineage>
</organism>
<protein>
    <recommendedName>
        <fullName evidence="6">FYVE-type domain-containing protein</fullName>
    </recommendedName>
</protein>
<keyword evidence="1" id="KW-0479">Metal-binding</keyword>
<dbReference type="EMBL" id="CANTFM010000516">
    <property type="protein sequence ID" value="CAI5723807.1"/>
    <property type="molecule type" value="Genomic_DNA"/>
</dbReference>
<evidence type="ECO:0000256" key="1">
    <source>
        <dbReference type="ARBA" id="ARBA00022723"/>
    </source>
</evidence>